<proteinExistence type="predicted"/>
<dbReference type="SUPFAM" id="SSF53098">
    <property type="entry name" value="Ribonuclease H-like"/>
    <property type="match status" value="1"/>
</dbReference>
<dbReference type="PROSITE" id="PS50994">
    <property type="entry name" value="INTEGRASE"/>
    <property type="match status" value="1"/>
</dbReference>
<dbReference type="AlphaFoldDB" id="A0AAV2Z4X0"/>
<dbReference type="InterPro" id="IPR012337">
    <property type="entry name" value="RNaseH-like_sf"/>
</dbReference>
<comment type="caution">
    <text evidence="3">The sequence shown here is derived from an EMBL/GenBank/DDBJ whole genome shotgun (WGS) entry which is preliminary data.</text>
</comment>
<accession>A0AAV2Z4X0</accession>
<dbReference type="GO" id="GO:0003676">
    <property type="term" value="F:nucleic acid binding"/>
    <property type="evidence" value="ECO:0007669"/>
    <property type="project" value="InterPro"/>
</dbReference>
<organism evidence="3 4">
    <name type="scientific">Lagenidium giganteum</name>
    <dbReference type="NCBI Taxonomy" id="4803"/>
    <lineage>
        <taxon>Eukaryota</taxon>
        <taxon>Sar</taxon>
        <taxon>Stramenopiles</taxon>
        <taxon>Oomycota</taxon>
        <taxon>Peronosporomycetes</taxon>
        <taxon>Pythiales</taxon>
        <taxon>Pythiaceae</taxon>
    </lineage>
</organism>
<name>A0AAV2Z4X0_9STRA</name>
<reference evidence="3" key="1">
    <citation type="submission" date="2022-11" db="EMBL/GenBank/DDBJ databases">
        <authorList>
            <person name="Morgan W.R."/>
            <person name="Tartar A."/>
        </authorList>
    </citation>
    <scope>NUCLEOTIDE SEQUENCE</scope>
    <source>
        <strain evidence="3">ARSEF 373</strain>
    </source>
</reference>
<evidence type="ECO:0000256" key="1">
    <source>
        <dbReference type="SAM" id="MobiDB-lite"/>
    </source>
</evidence>
<dbReference type="InterPro" id="IPR036397">
    <property type="entry name" value="RNaseH_sf"/>
</dbReference>
<dbReference type="InterPro" id="IPR039537">
    <property type="entry name" value="Retrotran_Ty1/copia-like"/>
</dbReference>
<dbReference type="PANTHER" id="PTHR42648:SF28">
    <property type="entry name" value="TRANSPOSON-ENCODED PROTEIN WITH RIBONUCLEASE H-LIKE AND RETROVIRUS ZINC FINGER-LIKE DOMAINS"/>
    <property type="match status" value="1"/>
</dbReference>
<protein>
    <recommendedName>
        <fullName evidence="2">Integrase catalytic domain-containing protein</fullName>
    </recommendedName>
</protein>
<reference evidence="3" key="2">
    <citation type="journal article" date="2023" name="Microbiol Resour">
        <title>Decontamination and Annotation of the Draft Genome Sequence of the Oomycete Lagenidium giganteum ARSEF 373.</title>
        <authorList>
            <person name="Morgan W.R."/>
            <person name="Tartar A."/>
        </authorList>
    </citation>
    <scope>NUCLEOTIDE SEQUENCE</scope>
    <source>
        <strain evidence="3">ARSEF 373</strain>
    </source>
</reference>
<dbReference type="Pfam" id="PF14223">
    <property type="entry name" value="Retrotran_gag_2"/>
    <property type="match status" value="1"/>
</dbReference>
<dbReference type="Proteomes" id="UP001146120">
    <property type="component" value="Unassembled WGS sequence"/>
</dbReference>
<feature type="region of interest" description="Disordered" evidence="1">
    <location>
        <begin position="121"/>
        <end position="168"/>
    </location>
</feature>
<feature type="domain" description="Integrase catalytic" evidence="2">
    <location>
        <begin position="183"/>
        <end position="382"/>
    </location>
</feature>
<dbReference type="GO" id="GO:0015074">
    <property type="term" value="P:DNA integration"/>
    <property type="evidence" value="ECO:0007669"/>
    <property type="project" value="InterPro"/>
</dbReference>
<feature type="compositionally biased region" description="Basic and acidic residues" evidence="1">
    <location>
        <begin position="141"/>
        <end position="167"/>
    </location>
</feature>
<evidence type="ECO:0000313" key="3">
    <source>
        <dbReference type="EMBL" id="DBA00477.1"/>
    </source>
</evidence>
<dbReference type="InterPro" id="IPR057670">
    <property type="entry name" value="SH3_retrovirus"/>
</dbReference>
<evidence type="ECO:0000259" key="2">
    <source>
        <dbReference type="PROSITE" id="PS50994"/>
    </source>
</evidence>
<keyword evidence="4" id="KW-1185">Reference proteome</keyword>
<dbReference type="Pfam" id="PF25597">
    <property type="entry name" value="SH3_retrovirus"/>
    <property type="match status" value="1"/>
</dbReference>
<gene>
    <name evidence="3" type="ORF">N0F65_002720</name>
</gene>
<dbReference type="EMBL" id="DAKRPA010000063">
    <property type="protein sequence ID" value="DBA00477.1"/>
    <property type="molecule type" value="Genomic_DNA"/>
</dbReference>
<dbReference type="PANTHER" id="PTHR42648">
    <property type="entry name" value="TRANSPOSASE, PUTATIVE-RELATED"/>
    <property type="match status" value="1"/>
</dbReference>
<dbReference type="Gene3D" id="3.30.420.10">
    <property type="entry name" value="Ribonuclease H-like superfamily/Ribonuclease H"/>
    <property type="match status" value="1"/>
</dbReference>
<dbReference type="InterPro" id="IPR001584">
    <property type="entry name" value="Integrase_cat-core"/>
</dbReference>
<sequence>MGLQQIDHLETGTEMWSAICEIYEKRMDPMIRESVILRKSDELRELKCAAGSDVNIHLSKMFRIRTELASYGYEVNAINMKQMMLDSLPDLYEFEQLRGAVKYGGNGASITPEALRVMVEQAAERQSRRRKGNLGGNNPGEQRKREKSDGQAKPKTGGEARPKRERTLAISKPTAQRFSTEFQAQAPAGMDMVGDTSAQTTPEGRKMVVPAPNQLVYADLLFPPQHNVMDAWIKYVTAYSLKDKSGATVNEYMQRYVMWAERQAGRGVVKIIQREHEPAESTRFPVQRVLTDKGGEFVNKDMKEWYAARGIQHIKVGPKSSHLNPCERAHQSLNDYVKTQMHRSGYPKSFWWYAFLNGVYIKNRVYNRSIGGIPFQRMVGVVPNVHHLRPIGSLAFVQVPNSPERKKTNDNAIVGFLLDYAEDTVGVRVYIPSENLVKFVSEVRVVEDVTYGDRYNVDAASRDSATPQNQSLWSPVTARWTEV</sequence>
<evidence type="ECO:0000313" key="4">
    <source>
        <dbReference type="Proteomes" id="UP001146120"/>
    </source>
</evidence>